<feature type="region of interest" description="Disordered" evidence="1">
    <location>
        <begin position="824"/>
        <end position="846"/>
    </location>
</feature>
<dbReference type="Proteomes" id="UP000198372">
    <property type="component" value="Unassembled WGS sequence"/>
</dbReference>
<feature type="compositionally biased region" description="Basic and acidic residues" evidence="1">
    <location>
        <begin position="175"/>
        <end position="184"/>
    </location>
</feature>
<feature type="region of interest" description="Disordered" evidence="1">
    <location>
        <begin position="491"/>
        <end position="590"/>
    </location>
</feature>
<accession>A0A238FUU9</accession>
<feature type="compositionally biased region" description="Low complexity" evidence="1">
    <location>
        <begin position="126"/>
        <end position="156"/>
    </location>
</feature>
<feature type="compositionally biased region" description="Low complexity" evidence="1">
    <location>
        <begin position="836"/>
        <end position="846"/>
    </location>
</feature>
<evidence type="ECO:0000313" key="3">
    <source>
        <dbReference type="Proteomes" id="UP000198372"/>
    </source>
</evidence>
<evidence type="ECO:0000313" key="2">
    <source>
        <dbReference type="EMBL" id="SCV74836.1"/>
    </source>
</evidence>
<feature type="region of interest" description="Disordered" evidence="1">
    <location>
        <begin position="126"/>
        <end position="310"/>
    </location>
</feature>
<feature type="region of interest" description="Disordered" evidence="1">
    <location>
        <begin position="17"/>
        <end position="69"/>
    </location>
</feature>
<dbReference type="CDD" id="cd18724">
    <property type="entry name" value="PIN_LabA-like"/>
    <property type="match status" value="1"/>
</dbReference>
<sequence>MLLVRLEPTVRRGGLGRCDRSAMTDPYLDLAPPTKTKKNKNKNKKRRKCTREDVSTPANIARGLPAPASWNTLNLNARPTPTTTTKTAHKGQHKRWSKQDRPRFAMAHKFVPSQAWIAQQEQQLAPLAPQQVEHEIASSPHPAAAAAMTTASTSTTILDEPITPLEPPSVAPLEPVHDHQHLDESSDDELVRQTLIPNPITTESSRSPTQEPQVPNPNQPGSEDMDMDSDEGASRPDSQSATDDDSSRSPTPESEPTIIVDPKHHPESNDDVDDDLPHHSPSPSSDEDSDQELFIYDPRDGTHSHLDPVSARSRRFQEVIDLVDVSDGESYLYDSSDEDDHDDEMIIVEQPLTEATPATVPGPDSNDPSASTSAAFTFLPPTIDAPLSARARGKRPLNPSIDTELEHVKRAARDPPPTFTSQDTPVVSAFAPTFTFQPLPTRPAVGFLATPRRPVPAPFLDLSSPAPASPALAPNPLPLHHRLTVIRRARSASAVPVDLPKPPSEREEGEVATSPARPPVPNTAIDHETGILINPTTGKGVYIRSRPSVGPNTPTGIGASRLKSLQRQLRSSNPVPSSPSTTSAPPPSLHRTAFDRRLSAHRKLRKWFPAEVGSVLQEAFFRPSACMVLSIEALDQVRPYEAIEYGFWPGATPTTTMMPCVTSSSFPSDSTPTSTTAGGLNLRPRVDIFIDNSNVIHSFNRWLGQTFPPKDRSLYSRLLRRVPEEVIDGTRYFLDYDILFALLERGMGSRVRKRVLVGSSKLRQGVEDAVRWGYEVSILQRVPRRSVLQSDPDGPITTLQKEQGVDELLHLKILEAILEHQTELTTPHQPPPNSNPPSTTFSPITSPRPLMLLVSGDAKSSEYNPSGFLGCIRKALSLNWDVEIWAFKKSTNRLWHELRNEQVRKRTGSGSGGGEHVWGNGDVRLVDLSTWAGELITR</sequence>
<feature type="compositionally biased region" description="Low complexity" evidence="1">
    <location>
        <begin position="571"/>
        <end position="583"/>
    </location>
</feature>
<keyword evidence="3" id="KW-1185">Reference proteome</keyword>
<organism evidence="2 3">
    <name type="scientific">Microbotryum intermedium</name>
    <dbReference type="NCBI Taxonomy" id="269621"/>
    <lineage>
        <taxon>Eukaryota</taxon>
        <taxon>Fungi</taxon>
        <taxon>Dikarya</taxon>
        <taxon>Basidiomycota</taxon>
        <taxon>Pucciniomycotina</taxon>
        <taxon>Microbotryomycetes</taxon>
        <taxon>Microbotryales</taxon>
        <taxon>Microbotryaceae</taxon>
        <taxon>Microbotryum</taxon>
    </lineage>
</organism>
<reference evidence="3" key="1">
    <citation type="submission" date="2016-09" db="EMBL/GenBank/DDBJ databases">
        <authorList>
            <person name="Jeantristanb JTB J.-T."/>
            <person name="Ricardo R."/>
        </authorList>
    </citation>
    <scope>NUCLEOTIDE SEQUENCE [LARGE SCALE GENOMIC DNA]</scope>
</reference>
<dbReference type="OrthoDB" id="2537420at2759"/>
<protein>
    <submittedName>
        <fullName evidence="2">BQ2448_7865 protein</fullName>
    </submittedName>
</protein>
<dbReference type="EMBL" id="FMSP01000024">
    <property type="protein sequence ID" value="SCV74836.1"/>
    <property type="molecule type" value="Genomic_DNA"/>
</dbReference>
<dbReference type="AlphaFoldDB" id="A0A238FUU9"/>
<gene>
    <name evidence="2" type="ORF">BQ2448_7865</name>
</gene>
<proteinExistence type="predicted"/>
<dbReference type="STRING" id="269621.A0A238FUU9"/>
<feature type="compositionally biased region" description="Basic and acidic residues" evidence="1">
    <location>
        <begin position="297"/>
        <end position="306"/>
    </location>
</feature>
<feature type="compositionally biased region" description="Polar residues" evidence="1">
    <location>
        <begin position="195"/>
        <end position="213"/>
    </location>
</feature>
<evidence type="ECO:0000256" key="1">
    <source>
        <dbReference type="SAM" id="MobiDB-lite"/>
    </source>
</evidence>
<feature type="compositionally biased region" description="Basic residues" evidence="1">
    <location>
        <begin position="35"/>
        <end position="49"/>
    </location>
</feature>
<feature type="compositionally biased region" description="Low complexity" evidence="1">
    <location>
        <begin position="248"/>
        <end position="257"/>
    </location>
</feature>
<name>A0A238FUU9_9BASI</name>